<evidence type="ECO:0000259" key="2">
    <source>
        <dbReference type="Pfam" id="PF05229"/>
    </source>
</evidence>
<dbReference type="Proteomes" id="UP000005267">
    <property type="component" value="Chromosome"/>
</dbReference>
<dbReference type="KEGG" id="aka:TKWG_07330"/>
<gene>
    <name evidence="3" type="ordered locus">TKWG_07330</name>
</gene>
<dbReference type="SMART" id="SM00972">
    <property type="entry name" value="SCPU"/>
    <property type="match status" value="2"/>
</dbReference>
<dbReference type="STRING" id="1036672.TKWG_07330"/>
<dbReference type="Pfam" id="PF05229">
    <property type="entry name" value="SCPU"/>
    <property type="match status" value="2"/>
</dbReference>
<proteinExistence type="predicted"/>
<dbReference type="PANTHER" id="PTHR37089:SF4">
    <property type="entry name" value="EXPORTED PROTEIN"/>
    <property type="match status" value="1"/>
</dbReference>
<evidence type="ECO:0000313" key="4">
    <source>
        <dbReference type="Proteomes" id="UP000005267"/>
    </source>
</evidence>
<keyword evidence="3" id="KW-0449">Lipoprotein</keyword>
<reference evidence="3 4" key="1">
    <citation type="journal article" date="2011" name="J. Bacteriol.">
        <title>Whole-genome shotgun sequencing of the sulfur-oxidizing chemoautotroph Tetrathiobacter kashmirensis.</title>
        <authorList>
            <person name="Ghosh W."/>
            <person name="George A."/>
            <person name="Agarwal A."/>
            <person name="Raj P."/>
            <person name="Alam M."/>
            <person name="Pyne P."/>
            <person name="Das Gupta S.K."/>
        </authorList>
    </citation>
    <scope>NUCLEOTIDE SEQUENCE [LARGE SCALE GENOMIC DNA]</scope>
    <source>
        <strain evidence="3 4">WT001</strain>
    </source>
</reference>
<feature type="chain" id="PRO_5003680540" evidence="1">
    <location>
        <begin position="21"/>
        <end position="327"/>
    </location>
</feature>
<evidence type="ECO:0000256" key="1">
    <source>
        <dbReference type="SAM" id="SignalP"/>
    </source>
</evidence>
<organism evidence="3 4">
    <name type="scientific">Advenella kashmirensis (strain DSM 17095 / LMG 22695 / WT001)</name>
    <name type="common">Tetrathiobacter kashmirensis</name>
    <dbReference type="NCBI Taxonomy" id="1036672"/>
    <lineage>
        <taxon>Bacteria</taxon>
        <taxon>Pseudomonadati</taxon>
        <taxon>Pseudomonadota</taxon>
        <taxon>Betaproteobacteria</taxon>
        <taxon>Burkholderiales</taxon>
        <taxon>Alcaligenaceae</taxon>
    </lineage>
</organism>
<protein>
    <submittedName>
        <fullName evidence="3">Lipoprotein</fullName>
    </submittedName>
</protein>
<reference evidence="4" key="2">
    <citation type="journal article" date="2013" name="PLoS ONE">
        <title>Genome implosion elicits host-confinement in Alcaligenaceae: evidence from the comparative genomics of Tetrathiobacter kashmirensis, a pathogen in the making.</title>
        <authorList>
            <person name="Ghosh W."/>
            <person name="Alam M."/>
            <person name="Roy C."/>
            <person name="Pyne P."/>
            <person name="George A."/>
            <person name="Chakraborty R."/>
            <person name="Majumder S."/>
            <person name="Agarwal A."/>
            <person name="Chakraborty S."/>
            <person name="Majumdar S."/>
            <person name="Gupta S.K."/>
        </authorList>
    </citation>
    <scope>NUCLEOTIDE SEQUENCE [LARGE SCALE GENOMIC DNA]</scope>
    <source>
        <strain evidence="4">WT001</strain>
    </source>
</reference>
<name>I3UA49_ADVKW</name>
<dbReference type="AlphaFoldDB" id="I3UA49"/>
<dbReference type="EMBL" id="CP003555">
    <property type="protein sequence ID" value="AFK61887.1"/>
    <property type="molecule type" value="Genomic_DNA"/>
</dbReference>
<keyword evidence="4" id="KW-1185">Reference proteome</keyword>
<sequence>MRPLKLVFLSFLCIFGSLLATERAQANCTANVTSLNFGNINPVTPGTLDVNATINYSCSSLVTLLSYIRVCVEIGRGPQDADVANRMLTHTTTTTEKLSYNIYSNPNRTTVFGNVYGSASPPVVIHHGPYAIGVRPTASGSVTVYGRLAAANPFMQRSVGQYNSTLPVIVKMALVSAIGQSSCTITGTPANISFPITARLISACKISAQPLNFGTHPSNFPASVTSTSTIASSCTKGTPYQIGLNNGLYAVGNQRRMKAGDGQFINYELHKDAARSQRWGATLNTAETLAGVATGVTQNATVYGRVPPQAGLRAANYKDTITVTITY</sequence>
<feature type="signal peptide" evidence="1">
    <location>
        <begin position="1"/>
        <end position="20"/>
    </location>
</feature>
<dbReference type="InterPro" id="IPR053167">
    <property type="entry name" value="Spore_coat_component"/>
</dbReference>
<feature type="domain" description="Spore coat protein U/FanG" evidence="2">
    <location>
        <begin position="193"/>
        <end position="324"/>
    </location>
</feature>
<dbReference type="PANTHER" id="PTHR37089">
    <property type="entry name" value="PROTEIN U-RELATED"/>
    <property type="match status" value="1"/>
</dbReference>
<dbReference type="RefSeq" id="WP_014749978.1">
    <property type="nucleotide sequence ID" value="NC_017964.1"/>
</dbReference>
<accession>I3UA49</accession>
<dbReference type="InterPro" id="IPR007893">
    <property type="entry name" value="Spore_coat_U/FanG"/>
</dbReference>
<evidence type="ECO:0000313" key="3">
    <source>
        <dbReference type="EMBL" id="AFK61887.1"/>
    </source>
</evidence>
<feature type="domain" description="Spore coat protein U/FanG" evidence="2">
    <location>
        <begin position="17"/>
        <end position="167"/>
    </location>
</feature>
<dbReference type="HOGENOM" id="CLU_069372_0_0_4"/>
<keyword evidence="1" id="KW-0732">Signal</keyword>